<protein>
    <submittedName>
        <fullName evidence="2">PA2169 family four-helix-bundle protein</fullName>
    </submittedName>
</protein>
<dbReference type="InterPro" id="IPR012347">
    <property type="entry name" value="Ferritin-like"/>
</dbReference>
<dbReference type="EMBL" id="JBHUMB010000008">
    <property type="protein sequence ID" value="MFD2743619.1"/>
    <property type="molecule type" value="Genomic_DNA"/>
</dbReference>
<evidence type="ECO:0000313" key="3">
    <source>
        <dbReference type="Proteomes" id="UP001597418"/>
    </source>
</evidence>
<keyword evidence="3" id="KW-1185">Reference proteome</keyword>
<dbReference type="Gene3D" id="1.20.1260.10">
    <property type="match status" value="1"/>
</dbReference>
<organism evidence="2 3">
    <name type="scientific">Sphingobacterium populi</name>
    <dbReference type="NCBI Taxonomy" id="1812824"/>
    <lineage>
        <taxon>Bacteria</taxon>
        <taxon>Pseudomonadati</taxon>
        <taxon>Bacteroidota</taxon>
        <taxon>Sphingobacteriia</taxon>
        <taxon>Sphingobacteriales</taxon>
        <taxon>Sphingobacteriaceae</taxon>
        <taxon>Sphingobacterium</taxon>
    </lineage>
</organism>
<sequence>MRDKIVVLYRHANENKYMQQSTREPLDILYDLVEINNDRIEGYTKAIELLPGGQHTDLRAVFEKYRDQSADFKAEIAPLVLQIGQELTNSTRLSGKIYRTWMSLKTALSSSNRTAILELAERGEDEFVSVYDHFLQNEIGEDNPIYDMVMRQSHEQRDAYEHIKMLYDNSRVNT</sequence>
<dbReference type="NCBIfam" id="TIGR02284">
    <property type="entry name" value="PA2169 family four-helix-bundle protein"/>
    <property type="match status" value="1"/>
</dbReference>
<dbReference type="InterPro" id="IPR019052">
    <property type="entry name" value="DUF2383"/>
</dbReference>
<dbReference type="SUPFAM" id="SSF47240">
    <property type="entry name" value="Ferritin-like"/>
    <property type="match status" value="1"/>
</dbReference>
<gene>
    <name evidence="2" type="ORF">ACFSQ6_09425</name>
</gene>
<dbReference type="Proteomes" id="UP001597418">
    <property type="component" value="Unassembled WGS sequence"/>
</dbReference>
<feature type="domain" description="DUF2383" evidence="1">
    <location>
        <begin position="26"/>
        <end position="136"/>
    </location>
</feature>
<comment type="caution">
    <text evidence="2">The sequence shown here is derived from an EMBL/GenBank/DDBJ whole genome shotgun (WGS) entry which is preliminary data.</text>
</comment>
<proteinExistence type="predicted"/>
<evidence type="ECO:0000259" key="1">
    <source>
        <dbReference type="Pfam" id="PF09537"/>
    </source>
</evidence>
<dbReference type="Pfam" id="PF09537">
    <property type="entry name" value="DUF2383"/>
    <property type="match status" value="1"/>
</dbReference>
<accession>A0ABW5UFQ3</accession>
<name>A0ABW5UFQ3_9SPHI</name>
<dbReference type="InterPro" id="IPR009078">
    <property type="entry name" value="Ferritin-like_SF"/>
</dbReference>
<evidence type="ECO:0000313" key="2">
    <source>
        <dbReference type="EMBL" id="MFD2743619.1"/>
    </source>
</evidence>
<dbReference type="InterPro" id="IPR011971">
    <property type="entry name" value="CHP02284"/>
</dbReference>
<reference evidence="3" key="1">
    <citation type="journal article" date="2019" name="Int. J. Syst. Evol. Microbiol.">
        <title>The Global Catalogue of Microorganisms (GCM) 10K type strain sequencing project: providing services to taxonomists for standard genome sequencing and annotation.</title>
        <authorList>
            <consortium name="The Broad Institute Genomics Platform"/>
            <consortium name="The Broad Institute Genome Sequencing Center for Infectious Disease"/>
            <person name="Wu L."/>
            <person name="Ma J."/>
        </authorList>
    </citation>
    <scope>NUCLEOTIDE SEQUENCE [LARGE SCALE GENOMIC DNA]</scope>
    <source>
        <strain evidence="3">KCTC 42247</strain>
    </source>
</reference>